<evidence type="ECO:0000313" key="2">
    <source>
        <dbReference type="Proteomes" id="UP000054560"/>
    </source>
</evidence>
<dbReference type="AlphaFoldDB" id="A0A0L0FVI3"/>
<accession>A0A0L0FVI3</accession>
<dbReference type="RefSeq" id="XP_014153855.1">
    <property type="nucleotide sequence ID" value="XM_014298380.1"/>
</dbReference>
<evidence type="ECO:0000313" key="1">
    <source>
        <dbReference type="EMBL" id="KNC79953.1"/>
    </source>
</evidence>
<keyword evidence="2" id="KW-1185">Reference proteome</keyword>
<proteinExistence type="predicted"/>
<dbReference type="EMBL" id="KQ242217">
    <property type="protein sequence ID" value="KNC79953.1"/>
    <property type="molecule type" value="Genomic_DNA"/>
</dbReference>
<gene>
    <name evidence="1" type="ORF">SARC_07669</name>
</gene>
<sequence>MAIEQLSLTYYHGRGYLKNAQISGLDEAWSLQWFYKVLNHFKAGQSTLDYIKANHQQLVARTPELQITQICSHEIQAIVDPTFRKLAKRHAKLANVPIMEQTTYLIENRRRVRERCQTDAEFQQNLLNHCIVHLLEVTLDLHPCKRTLQLRPKWAAPNTNLAATTSSADNYNMHRLSYTGPTRSAPHRAMPQLSSIGLMGQVTIARDLRSRGGNSAMQQRPNVHPPHIYQGQVRETARPDMPLQ</sequence>
<name>A0A0L0FVI3_9EUKA</name>
<organism evidence="1 2">
    <name type="scientific">Sphaeroforma arctica JP610</name>
    <dbReference type="NCBI Taxonomy" id="667725"/>
    <lineage>
        <taxon>Eukaryota</taxon>
        <taxon>Ichthyosporea</taxon>
        <taxon>Ichthyophonida</taxon>
        <taxon>Sphaeroforma</taxon>
    </lineage>
</organism>
<dbReference type="GeneID" id="25908173"/>
<dbReference type="Proteomes" id="UP000054560">
    <property type="component" value="Unassembled WGS sequence"/>
</dbReference>
<reference evidence="1 2" key="1">
    <citation type="submission" date="2011-02" db="EMBL/GenBank/DDBJ databases">
        <title>The Genome Sequence of Sphaeroforma arctica JP610.</title>
        <authorList>
            <consortium name="The Broad Institute Genome Sequencing Platform"/>
            <person name="Russ C."/>
            <person name="Cuomo C."/>
            <person name="Young S.K."/>
            <person name="Zeng Q."/>
            <person name="Gargeya S."/>
            <person name="Alvarado L."/>
            <person name="Berlin A."/>
            <person name="Chapman S.B."/>
            <person name="Chen Z."/>
            <person name="Freedman E."/>
            <person name="Gellesch M."/>
            <person name="Goldberg J."/>
            <person name="Griggs A."/>
            <person name="Gujja S."/>
            <person name="Heilman E."/>
            <person name="Heiman D."/>
            <person name="Howarth C."/>
            <person name="Mehta T."/>
            <person name="Neiman D."/>
            <person name="Pearson M."/>
            <person name="Roberts A."/>
            <person name="Saif S."/>
            <person name="Shea T."/>
            <person name="Shenoy N."/>
            <person name="Sisk P."/>
            <person name="Stolte C."/>
            <person name="Sykes S."/>
            <person name="White J."/>
            <person name="Yandava C."/>
            <person name="Burger G."/>
            <person name="Gray M.W."/>
            <person name="Holland P.W.H."/>
            <person name="King N."/>
            <person name="Lang F.B.F."/>
            <person name="Roger A.J."/>
            <person name="Ruiz-Trillo I."/>
            <person name="Haas B."/>
            <person name="Nusbaum C."/>
            <person name="Birren B."/>
        </authorList>
    </citation>
    <scope>NUCLEOTIDE SEQUENCE [LARGE SCALE GENOMIC DNA]</scope>
    <source>
        <strain evidence="1 2">JP610</strain>
    </source>
</reference>
<protein>
    <submittedName>
        <fullName evidence="1">Uncharacterized protein</fullName>
    </submittedName>
</protein>